<keyword evidence="3 6" id="KW-0812">Transmembrane</keyword>
<dbReference type="PANTHER" id="PTHR35402:SF1">
    <property type="entry name" value="TYPE II SECRETION SYSTEM PROTEIN GSPF DOMAIN-CONTAINING PROTEIN"/>
    <property type="match status" value="1"/>
</dbReference>
<dbReference type="EMBL" id="MT630671">
    <property type="protein sequence ID" value="QNO41795.1"/>
    <property type="molecule type" value="Genomic_DNA"/>
</dbReference>
<proteinExistence type="predicted"/>
<evidence type="ECO:0000259" key="7">
    <source>
        <dbReference type="Pfam" id="PF00482"/>
    </source>
</evidence>
<evidence type="ECO:0000256" key="2">
    <source>
        <dbReference type="ARBA" id="ARBA00022475"/>
    </source>
</evidence>
<feature type="transmembrane region" description="Helical" evidence="6">
    <location>
        <begin position="62"/>
        <end position="84"/>
    </location>
</feature>
<name>A0A7G9Y1B1_9EURY</name>
<gene>
    <name evidence="9" type="ORF">APGODIHH_00008</name>
    <name evidence="8" type="ORF">EABBNKNM_00010</name>
</gene>
<evidence type="ECO:0000313" key="9">
    <source>
        <dbReference type="EMBL" id="QNO42719.1"/>
    </source>
</evidence>
<evidence type="ECO:0000256" key="3">
    <source>
        <dbReference type="ARBA" id="ARBA00022692"/>
    </source>
</evidence>
<sequence length="276" mass="30599">MFCYHFGRYIDETPQDSVAKMLYQSDVEMTSGMFVSLAGVTALVAGAMMFVSSTILFRGDMVYVTVLSILTFGLTLGGFPFVLYNRISAKKMNIEQELPYMLGYMSVLASAGTSPIDVVRRISIEDYGHISKEFGKVIYRVDILGEDAVTAMSDLIQNTPSEMFRAVCIDLANIIHSGSGFRDYLEIKSRDMMTMRRLIQKEFVDSLSVYGEGYLGGVVMSVVLAILGIVVCGALGIDMGIFEPRDLFNVFVYFVLPFVNIIFLAMLSMKYSGSPV</sequence>
<dbReference type="Pfam" id="PF00482">
    <property type="entry name" value="T2SSF"/>
    <property type="match status" value="1"/>
</dbReference>
<keyword evidence="4 6" id="KW-1133">Transmembrane helix</keyword>
<evidence type="ECO:0000256" key="1">
    <source>
        <dbReference type="ARBA" id="ARBA00004651"/>
    </source>
</evidence>
<evidence type="ECO:0000256" key="5">
    <source>
        <dbReference type="ARBA" id="ARBA00023136"/>
    </source>
</evidence>
<dbReference type="PANTHER" id="PTHR35402">
    <property type="entry name" value="INTEGRAL MEMBRANE PROTEIN-RELATED"/>
    <property type="match status" value="1"/>
</dbReference>
<feature type="transmembrane region" description="Helical" evidence="6">
    <location>
        <begin position="214"/>
        <end position="236"/>
    </location>
</feature>
<evidence type="ECO:0000256" key="6">
    <source>
        <dbReference type="SAM" id="Phobius"/>
    </source>
</evidence>
<reference evidence="8" key="1">
    <citation type="submission" date="2020-06" db="EMBL/GenBank/DDBJ databases">
        <title>Unique genomic features of the anaerobic methanotrophic archaea.</title>
        <authorList>
            <person name="Chadwick G.L."/>
            <person name="Skennerton C.T."/>
            <person name="Laso-Perez R."/>
            <person name="Leu A.O."/>
            <person name="Speth D.R."/>
            <person name="Yu H."/>
            <person name="Morgan-Lang C."/>
            <person name="Hatzenpichler R."/>
            <person name="Goudeau D."/>
            <person name="Malmstrom R."/>
            <person name="Brazelton W.J."/>
            <person name="Woyke T."/>
            <person name="Hallam S.J."/>
            <person name="Tyson G.W."/>
            <person name="Wegener G."/>
            <person name="Boetius A."/>
            <person name="Orphan V."/>
        </authorList>
    </citation>
    <scope>NUCLEOTIDE SEQUENCE</scope>
</reference>
<feature type="transmembrane region" description="Helical" evidence="6">
    <location>
        <begin position="34"/>
        <end position="56"/>
    </location>
</feature>
<keyword evidence="5 6" id="KW-0472">Membrane</keyword>
<comment type="subcellular location">
    <subcellularLocation>
        <location evidence="1">Cell membrane</location>
        <topology evidence="1">Multi-pass membrane protein</topology>
    </subcellularLocation>
</comment>
<organism evidence="8">
    <name type="scientific">Candidatus Methanogaster sp. ANME-2c ERB4</name>
    <dbReference type="NCBI Taxonomy" id="2759911"/>
    <lineage>
        <taxon>Archaea</taxon>
        <taxon>Methanobacteriati</taxon>
        <taxon>Methanobacteriota</taxon>
        <taxon>Stenosarchaea group</taxon>
        <taxon>Methanomicrobia</taxon>
        <taxon>Methanosarcinales</taxon>
        <taxon>ANME-2 cluster</taxon>
        <taxon>Candidatus Methanogasteraceae</taxon>
        <taxon>Candidatus Methanogaster</taxon>
    </lineage>
</organism>
<protein>
    <recommendedName>
        <fullName evidence="7">Type II secretion system protein GspF domain-containing protein</fullName>
    </recommendedName>
</protein>
<dbReference type="InterPro" id="IPR056569">
    <property type="entry name" value="ArlJ-like"/>
</dbReference>
<evidence type="ECO:0000256" key="4">
    <source>
        <dbReference type="ARBA" id="ARBA00022989"/>
    </source>
</evidence>
<feature type="domain" description="Type II secretion system protein GspF" evidence="7">
    <location>
        <begin position="102"/>
        <end position="227"/>
    </location>
</feature>
<dbReference type="GO" id="GO:0005886">
    <property type="term" value="C:plasma membrane"/>
    <property type="evidence" value="ECO:0007669"/>
    <property type="project" value="UniProtKB-SubCell"/>
</dbReference>
<accession>A0A7G9Y1B1</accession>
<evidence type="ECO:0000313" key="8">
    <source>
        <dbReference type="EMBL" id="QNO41795.1"/>
    </source>
</evidence>
<dbReference type="InterPro" id="IPR018076">
    <property type="entry name" value="T2SS_GspF_dom"/>
</dbReference>
<dbReference type="EMBL" id="MT630759">
    <property type="protein sequence ID" value="QNO42719.1"/>
    <property type="molecule type" value="Genomic_DNA"/>
</dbReference>
<keyword evidence="2" id="KW-1003">Cell membrane</keyword>
<dbReference type="AlphaFoldDB" id="A0A7G9Y1B1"/>
<feature type="transmembrane region" description="Helical" evidence="6">
    <location>
        <begin position="248"/>
        <end position="267"/>
    </location>
</feature>